<evidence type="ECO:0000256" key="3">
    <source>
        <dbReference type="ARBA" id="ARBA00014856"/>
    </source>
</evidence>
<dbReference type="InterPro" id="IPR039344">
    <property type="entry name" value="MBLAC1"/>
</dbReference>
<comment type="subcellular location">
    <subcellularLocation>
        <location evidence="1">Cytoplasm</location>
        <location evidence="1">Cytosol</location>
    </subcellularLocation>
</comment>
<dbReference type="PANTHER" id="PTHR23200:SF48">
    <property type="entry name" value="METALLO-BETA-LACTAMASE DOMAIN-CONTAINING PROTEIN 1"/>
    <property type="match status" value="1"/>
</dbReference>
<name>A0ABN8IAM7_9NEOP</name>
<proteinExistence type="predicted"/>
<dbReference type="PANTHER" id="PTHR23200">
    <property type="entry name" value="METALLO-BETA-LACTAMASE DOMAIN-CONTAINING PROTEIN 1"/>
    <property type="match status" value="1"/>
</dbReference>
<dbReference type="EMBL" id="OW152814">
    <property type="protein sequence ID" value="CAH2050218.1"/>
    <property type="molecule type" value="Genomic_DNA"/>
</dbReference>
<dbReference type="InterPro" id="IPR001279">
    <property type="entry name" value="Metallo-B-lactamas"/>
</dbReference>
<feature type="non-terminal residue" evidence="8">
    <location>
        <position position="1"/>
    </location>
</feature>
<dbReference type="CDD" id="cd07711">
    <property type="entry name" value="MBLAC1-like_MBL-fold"/>
    <property type="match status" value="1"/>
</dbReference>
<sequence length="168" mass="19192">MTAWDSEKIINALKTHDLLPDDIHYVISTHGHSDHIGNNNLFLRAKHIVGFSVSFKDTYYSFPFEKEEEYIINDTVKVIPTPGHTLTDVTVLVTSTQKELIALTGDLFEKYEDIENSNIWLEAGSEDKAQQVKNRLKVANIADWIVPGHGAKFRVTREIRHTLMKQIC</sequence>
<comment type="function">
    <text evidence="6">Endoribonuclease that catalyzes the hydrolysis of histone-coding pre-mRNA 3'-end. Involved in histone pre-mRNA processing during the S-phase of the cell cycle, which is required for entering/progressing through S-phase. Cleaves histone pre-mRNA at a major and a minor cleavage site after the 5'-ACCCA-3' and the 5'-ACCCACA-3' sequence, respectively, and located downstream of the stem-loop. May require the presence of the HDE element located at the histone pre-RNA 3'-end to avoid non-specific cleavage.</text>
</comment>
<keyword evidence="9" id="KW-1185">Reference proteome</keyword>
<comment type="subunit">
    <text evidence="2">Homodimer.</text>
</comment>
<evidence type="ECO:0000256" key="5">
    <source>
        <dbReference type="ARBA" id="ARBA00044690"/>
    </source>
</evidence>
<accession>A0ABN8IAM7</accession>
<protein>
    <recommendedName>
        <fullName evidence="3">Metallo-beta-lactamase domain-containing protein 1</fullName>
    </recommendedName>
    <alternativeName>
        <fullName evidence="4">Endoribonuclease MBLAC1</fullName>
    </alternativeName>
</protein>
<dbReference type="Gene3D" id="3.60.15.10">
    <property type="entry name" value="Ribonuclease Z/Hydroxyacylglutathione hydrolase-like"/>
    <property type="match status" value="1"/>
</dbReference>
<dbReference type="SUPFAM" id="SSF56281">
    <property type="entry name" value="Metallo-hydrolase/oxidoreductase"/>
    <property type="match status" value="1"/>
</dbReference>
<evidence type="ECO:0000256" key="4">
    <source>
        <dbReference type="ARBA" id="ARBA00032988"/>
    </source>
</evidence>
<feature type="domain" description="Metallo-beta-lactamase" evidence="7">
    <location>
        <begin position="9"/>
        <end position="149"/>
    </location>
</feature>
<evidence type="ECO:0000259" key="7">
    <source>
        <dbReference type="SMART" id="SM00849"/>
    </source>
</evidence>
<evidence type="ECO:0000313" key="8">
    <source>
        <dbReference type="EMBL" id="CAH2050218.1"/>
    </source>
</evidence>
<reference evidence="8" key="1">
    <citation type="submission" date="2022-03" db="EMBL/GenBank/DDBJ databases">
        <authorList>
            <person name="Martin H S."/>
        </authorList>
    </citation>
    <scope>NUCLEOTIDE SEQUENCE</scope>
</reference>
<organism evidence="8 9">
    <name type="scientific">Iphiclides podalirius</name>
    <name type="common">scarce swallowtail</name>
    <dbReference type="NCBI Taxonomy" id="110791"/>
    <lineage>
        <taxon>Eukaryota</taxon>
        <taxon>Metazoa</taxon>
        <taxon>Ecdysozoa</taxon>
        <taxon>Arthropoda</taxon>
        <taxon>Hexapoda</taxon>
        <taxon>Insecta</taxon>
        <taxon>Pterygota</taxon>
        <taxon>Neoptera</taxon>
        <taxon>Endopterygota</taxon>
        <taxon>Lepidoptera</taxon>
        <taxon>Glossata</taxon>
        <taxon>Ditrysia</taxon>
        <taxon>Papilionoidea</taxon>
        <taxon>Papilionidae</taxon>
        <taxon>Papilioninae</taxon>
        <taxon>Iphiclides</taxon>
    </lineage>
</organism>
<dbReference type="Pfam" id="PF00753">
    <property type="entry name" value="Lactamase_B"/>
    <property type="match status" value="1"/>
</dbReference>
<dbReference type="InterPro" id="IPR036866">
    <property type="entry name" value="RibonucZ/Hydroxyglut_hydro"/>
</dbReference>
<dbReference type="SMART" id="SM00849">
    <property type="entry name" value="Lactamase_B"/>
    <property type="match status" value="1"/>
</dbReference>
<evidence type="ECO:0000256" key="2">
    <source>
        <dbReference type="ARBA" id="ARBA00011738"/>
    </source>
</evidence>
<evidence type="ECO:0000256" key="6">
    <source>
        <dbReference type="ARBA" id="ARBA00045869"/>
    </source>
</evidence>
<dbReference type="Proteomes" id="UP000837857">
    <property type="component" value="Chromosome 2"/>
</dbReference>
<evidence type="ECO:0000256" key="1">
    <source>
        <dbReference type="ARBA" id="ARBA00004514"/>
    </source>
</evidence>
<comment type="catalytic activity">
    <reaction evidence="5">
        <text>a ribonucleotidyl-ribonucleotide-RNA + H2O = a 3'-end ribonucleotide-RNA + a 5'-end 5'-phospho-ribonucleoside-RNA + H(+)</text>
        <dbReference type="Rhea" id="RHEA:68096"/>
        <dbReference type="Rhea" id="RHEA-COMP:15179"/>
        <dbReference type="Rhea" id="RHEA-COMP:17355"/>
        <dbReference type="Rhea" id="RHEA-COMP:17428"/>
        <dbReference type="ChEBI" id="CHEBI:15377"/>
        <dbReference type="ChEBI" id="CHEBI:15378"/>
        <dbReference type="ChEBI" id="CHEBI:74896"/>
        <dbReference type="ChEBI" id="CHEBI:138282"/>
        <dbReference type="ChEBI" id="CHEBI:173118"/>
    </reaction>
    <physiologicalReaction direction="left-to-right" evidence="5">
        <dbReference type="Rhea" id="RHEA:68097"/>
    </physiologicalReaction>
</comment>
<evidence type="ECO:0000313" key="9">
    <source>
        <dbReference type="Proteomes" id="UP000837857"/>
    </source>
</evidence>
<gene>
    <name evidence="8" type="ORF">IPOD504_LOCUS7312</name>
</gene>